<name>A0ABQ9XMW3_9EUKA</name>
<feature type="region of interest" description="Disordered" evidence="1">
    <location>
        <begin position="30"/>
        <end position="69"/>
    </location>
</feature>
<dbReference type="Proteomes" id="UP001281761">
    <property type="component" value="Unassembled WGS sequence"/>
</dbReference>
<accession>A0ABQ9XMW3</accession>
<organism evidence="2 3">
    <name type="scientific">Blattamonas nauphoetae</name>
    <dbReference type="NCBI Taxonomy" id="2049346"/>
    <lineage>
        <taxon>Eukaryota</taxon>
        <taxon>Metamonada</taxon>
        <taxon>Preaxostyla</taxon>
        <taxon>Oxymonadida</taxon>
        <taxon>Blattamonas</taxon>
    </lineage>
</organism>
<dbReference type="EMBL" id="JARBJD010000100">
    <property type="protein sequence ID" value="KAK2952742.1"/>
    <property type="molecule type" value="Genomic_DNA"/>
</dbReference>
<gene>
    <name evidence="2" type="ORF">BLNAU_12391</name>
</gene>
<reference evidence="2 3" key="1">
    <citation type="journal article" date="2022" name="bioRxiv">
        <title>Genomics of Preaxostyla Flagellates Illuminates Evolutionary Transitions and the Path Towards Mitochondrial Loss.</title>
        <authorList>
            <person name="Novak L.V.F."/>
            <person name="Treitli S.C."/>
            <person name="Pyrih J."/>
            <person name="Halakuc P."/>
            <person name="Pipaliya S.V."/>
            <person name="Vacek V."/>
            <person name="Brzon O."/>
            <person name="Soukal P."/>
            <person name="Eme L."/>
            <person name="Dacks J.B."/>
            <person name="Karnkowska A."/>
            <person name="Elias M."/>
            <person name="Hampl V."/>
        </authorList>
    </citation>
    <scope>NUCLEOTIDE SEQUENCE [LARGE SCALE GENOMIC DNA]</scope>
    <source>
        <strain evidence="2">NAU3</strain>
        <tissue evidence="2">Gut</tissue>
    </source>
</reference>
<evidence type="ECO:0000313" key="3">
    <source>
        <dbReference type="Proteomes" id="UP001281761"/>
    </source>
</evidence>
<proteinExistence type="predicted"/>
<feature type="region of interest" description="Disordered" evidence="1">
    <location>
        <begin position="82"/>
        <end position="108"/>
    </location>
</feature>
<protein>
    <submittedName>
        <fullName evidence="2">Uncharacterized protein</fullName>
    </submittedName>
</protein>
<feature type="compositionally biased region" description="Basic and acidic residues" evidence="1">
    <location>
        <begin position="90"/>
        <end position="108"/>
    </location>
</feature>
<evidence type="ECO:0000313" key="2">
    <source>
        <dbReference type="EMBL" id="KAK2952742.1"/>
    </source>
</evidence>
<keyword evidence="3" id="KW-1185">Reference proteome</keyword>
<comment type="caution">
    <text evidence="2">The sequence shown here is derived from an EMBL/GenBank/DDBJ whole genome shotgun (WGS) entry which is preliminary data.</text>
</comment>
<evidence type="ECO:0000256" key="1">
    <source>
        <dbReference type="SAM" id="MobiDB-lite"/>
    </source>
</evidence>
<sequence length="296" mass="34086">MRRRGRGKAEGVIGLDIGKEKQRMEELLKTKMREMEQKDHLRETERQREREEMKRKEAKRQEEFDKRMEEVNRIKPSVEAVRAKNQQMMEQERRLAEQERKRQEEEEQQKRYQIGAAAIELFDQDEWTVSGNVFSRLQDLWASLVSFEFGAVVARLSLTIRKGPTNDFAVGIISFSLSKKVLREFFPLMKGGAGWGLFLSARCALQNQKMIMKGSACLEGRKGQRVVLEADGREGKRTLKLSQDGETQPVIFTNIPVPFRFAVCITEKDDGVEIESVEAVDEPLIVGGMISVQMDE</sequence>